<keyword evidence="10 13" id="KW-1133">Transmembrane helix</keyword>
<organism evidence="15">
    <name type="scientific">Vanderwaltozyma polyspora (strain ATCC 22028 / DSM 70294 / BCRC 21397 / CBS 2163 / NBRC 10782 / NRRL Y-8283 / UCD 57-17)</name>
    <name type="common">Kluyveromyces polysporus</name>
    <dbReference type="NCBI Taxonomy" id="436907"/>
    <lineage>
        <taxon>Eukaryota</taxon>
        <taxon>Fungi</taxon>
        <taxon>Dikarya</taxon>
        <taxon>Ascomycota</taxon>
        <taxon>Saccharomycotina</taxon>
        <taxon>Saccharomycetes</taxon>
        <taxon>Saccharomycetales</taxon>
        <taxon>Saccharomycetaceae</taxon>
        <taxon>Vanderwaltozyma</taxon>
    </lineage>
</organism>
<dbReference type="eggNOG" id="KOG3893">
    <property type="taxonomic scope" value="Eukaryota"/>
</dbReference>
<evidence type="ECO:0000256" key="2">
    <source>
        <dbReference type="ARBA" id="ARBA00004687"/>
    </source>
</evidence>
<dbReference type="GeneID" id="5546178"/>
<dbReference type="STRING" id="436907.A7TII4"/>
<dbReference type="InParanoid" id="A7TII4"/>
<dbReference type="AlphaFoldDB" id="A7TII4"/>
<feature type="transmembrane region" description="Helical" evidence="13">
    <location>
        <begin position="361"/>
        <end position="382"/>
    </location>
</feature>
<feature type="transmembrane region" description="Helical" evidence="13">
    <location>
        <begin position="336"/>
        <end position="355"/>
    </location>
</feature>
<evidence type="ECO:0000256" key="1">
    <source>
        <dbReference type="ARBA" id="ARBA00004477"/>
    </source>
</evidence>
<comment type="function">
    <text evidence="12 13">Mannosyltransferase involved in glycosylphosphatidylinositol-anchor biosynthesis. Transfers the first alpha-1,4-mannose to GlcN-acyl-PI during GPI precursor assembly. Required for cell wall integrity.</text>
</comment>
<comment type="subcellular location">
    <subcellularLocation>
        <location evidence="1 13">Endoplasmic reticulum membrane</location>
        <topology evidence="1 13">Multi-pass membrane protein</topology>
    </subcellularLocation>
</comment>
<dbReference type="Proteomes" id="UP000000267">
    <property type="component" value="Unassembled WGS sequence"/>
</dbReference>
<name>A7TII4_VANPO</name>
<keyword evidence="5 13" id="KW-0337">GPI-anchor biosynthesis</keyword>
<protein>
    <recommendedName>
        <fullName evidence="4 13">GPI mannosyltransferase 1</fullName>
        <ecNumber evidence="13">2.4.1.-</ecNumber>
    </recommendedName>
    <alternativeName>
        <fullName evidence="13">GPI mannosyltransferase I</fullName>
    </alternativeName>
</protein>
<keyword evidence="11 13" id="KW-0472">Membrane</keyword>
<keyword evidence="8 13" id="KW-0812">Transmembrane</keyword>
<dbReference type="HOGENOM" id="CLU_024220_1_0_1"/>
<dbReference type="UniPathway" id="UPA00196"/>
<gene>
    <name evidence="14" type="ORF">Kpol_1010p38</name>
</gene>
<dbReference type="GO" id="GO:0005789">
    <property type="term" value="C:endoplasmic reticulum membrane"/>
    <property type="evidence" value="ECO:0007669"/>
    <property type="project" value="UniProtKB-SubCell"/>
</dbReference>
<dbReference type="Pfam" id="PF05007">
    <property type="entry name" value="Mannosyl_trans"/>
    <property type="match status" value="1"/>
</dbReference>
<dbReference type="PANTHER" id="PTHR12886:SF0">
    <property type="entry name" value="GPI MANNOSYLTRANSFERASE 1"/>
    <property type="match status" value="1"/>
</dbReference>
<dbReference type="OMA" id="LINCWIL"/>
<dbReference type="EMBL" id="DS480396">
    <property type="protein sequence ID" value="EDO17922.1"/>
    <property type="molecule type" value="Genomic_DNA"/>
</dbReference>
<evidence type="ECO:0000256" key="3">
    <source>
        <dbReference type="ARBA" id="ARBA00011071"/>
    </source>
</evidence>
<dbReference type="GO" id="GO:0180041">
    <property type="term" value="F:dol-P-Man:GlcN-acyl-PI alpha-1,4-mannosyltransferase activity"/>
    <property type="evidence" value="ECO:0007669"/>
    <property type="project" value="EnsemblFungi"/>
</dbReference>
<comment type="pathway">
    <text evidence="2 13">Glycolipid biosynthesis; glycosylphosphatidylinositol-anchor biosynthesis.</text>
</comment>
<reference evidence="14 15" key="1">
    <citation type="journal article" date="2007" name="Proc. Natl. Acad. Sci. U.S.A.">
        <title>Independent sorting-out of thousands of duplicated gene pairs in two yeast species descended from a whole-genome duplication.</title>
        <authorList>
            <person name="Scannell D.R."/>
            <person name="Frank A.C."/>
            <person name="Conant G.C."/>
            <person name="Byrne K.P."/>
            <person name="Woolfit M."/>
            <person name="Wolfe K.H."/>
        </authorList>
    </citation>
    <scope>NUCLEOTIDE SEQUENCE [LARGE SCALE GENOMIC DNA]</scope>
    <source>
        <strain evidence="15">ATCC 22028 / DSM 70294 / BCRC 21397 / CBS 2163 / NBRC 10782 / NRRL Y-8283 / UCD 57-17</strain>
    </source>
</reference>
<comment type="similarity">
    <text evidence="3 13">Belongs to the PIGM family.</text>
</comment>
<feature type="transmembrane region" description="Helical" evidence="13">
    <location>
        <begin position="313"/>
        <end position="329"/>
    </location>
</feature>
<feature type="transmembrane region" description="Helical" evidence="13">
    <location>
        <begin position="197"/>
        <end position="216"/>
    </location>
</feature>
<feature type="transmembrane region" description="Helical" evidence="13">
    <location>
        <begin position="83"/>
        <end position="103"/>
    </location>
</feature>
<dbReference type="GO" id="GO:1990529">
    <property type="term" value="C:glycosylphosphatidylinositol-mannosyltransferase I complex"/>
    <property type="evidence" value="ECO:0007669"/>
    <property type="project" value="EnsemblFungi"/>
</dbReference>
<evidence type="ECO:0000256" key="8">
    <source>
        <dbReference type="ARBA" id="ARBA00022692"/>
    </source>
</evidence>
<dbReference type="PANTHER" id="PTHR12886">
    <property type="entry name" value="PIG-M MANNOSYLTRANSFERASE"/>
    <property type="match status" value="1"/>
</dbReference>
<evidence type="ECO:0000256" key="7">
    <source>
        <dbReference type="ARBA" id="ARBA00022679"/>
    </source>
</evidence>
<dbReference type="GO" id="GO:0006506">
    <property type="term" value="P:GPI anchor biosynthetic process"/>
    <property type="evidence" value="ECO:0007669"/>
    <property type="project" value="UniProtKB-UniPathway"/>
</dbReference>
<evidence type="ECO:0000256" key="10">
    <source>
        <dbReference type="ARBA" id="ARBA00022989"/>
    </source>
</evidence>
<evidence type="ECO:0000256" key="6">
    <source>
        <dbReference type="ARBA" id="ARBA00022676"/>
    </source>
</evidence>
<dbReference type="GO" id="GO:0031505">
    <property type="term" value="P:fungal-type cell wall organization"/>
    <property type="evidence" value="ECO:0007669"/>
    <property type="project" value="EnsemblFungi"/>
</dbReference>
<accession>A7TII4</accession>
<evidence type="ECO:0000256" key="4">
    <source>
        <dbReference type="ARBA" id="ARBA00013797"/>
    </source>
</evidence>
<dbReference type="RefSeq" id="XP_001645780.1">
    <property type="nucleotide sequence ID" value="XM_001645730.1"/>
</dbReference>
<keyword evidence="6 13" id="KW-0328">Glycosyltransferase</keyword>
<proteinExistence type="inferred from homology"/>
<dbReference type="EC" id="2.4.1.-" evidence="13"/>
<evidence type="ECO:0000256" key="11">
    <source>
        <dbReference type="ARBA" id="ARBA00023136"/>
    </source>
</evidence>
<feature type="transmembrane region" description="Helical" evidence="13">
    <location>
        <begin position="265"/>
        <end position="283"/>
    </location>
</feature>
<evidence type="ECO:0000256" key="13">
    <source>
        <dbReference type="RuleBase" id="RU365064"/>
    </source>
</evidence>
<dbReference type="OrthoDB" id="1741594at2759"/>
<sequence length="406" mass="47411">MAGLNERLLLISAFVLRLVFYVYGIYQDANFQVKYTDIDYFVFHDAAMYVYHGASPYLRDTYRYTPLLSWLLSFNFHLNWFDFGKLLFVLFDLFSGIIIMKLIKQNSKISNSKLLILSSIWLLNPMVITISTRGNAESVLSFLILLSIYYLQKGKYILSGLVYGLSIHFKIYPIIYSLPIALYIYRTPKWFSKLLKMGLSTLITTIMLGYMMYSIYGQEFLEHSYIYHFYRSDHRHNFSLWNILLYFDSAINNTNSTTFTSLSKFAFLPQLLMTFTVSILVYYNPTFLTLLKVLFVETFAFVTYNKVCTSQYFIWYLIFLPFLLVNTTISKQKGIVMILVWVITQAAWLSQGYLLEFKGENVFFPGIFITAVAFFLGNIWLLGQCIQDIKGSAKIQSKKTLSKKLK</sequence>
<feature type="transmembrane region" description="Helical" evidence="13">
    <location>
        <begin position="115"/>
        <end position="136"/>
    </location>
</feature>
<feature type="transmembrane region" description="Helical" evidence="13">
    <location>
        <begin position="156"/>
        <end position="185"/>
    </location>
</feature>
<feature type="transmembrane region" description="Helical" evidence="13">
    <location>
        <begin position="7"/>
        <end position="26"/>
    </location>
</feature>
<evidence type="ECO:0000313" key="14">
    <source>
        <dbReference type="EMBL" id="EDO17922.1"/>
    </source>
</evidence>
<evidence type="ECO:0000313" key="15">
    <source>
        <dbReference type="Proteomes" id="UP000000267"/>
    </source>
</evidence>
<dbReference type="InterPro" id="IPR007704">
    <property type="entry name" value="PIG-M"/>
</dbReference>
<evidence type="ECO:0000256" key="12">
    <source>
        <dbReference type="ARBA" id="ARBA00025399"/>
    </source>
</evidence>
<keyword evidence="9 13" id="KW-0256">Endoplasmic reticulum</keyword>
<keyword evidence="15" id="KW-1185">Reference proteome</keyword>
<dbReference type="PhylomeDB" id="A7TII4"/>
<keyword evidence="7 13" id="KW-0808">Transferase</keyword>
<dbReference type="FunCoup" id="A7TII4">
    <property type="interactions" value="597"/>
</dbReference>
<evidence type="ECO:0000256" key="9">
    <source>
        <dbReference type="ARBA" id="ARBA00022824"/>
    </source>
</evidence>
<dbReference type="KEGG" id="vpo:Kpol_1010p38"/>
<evidence type="ECO:0000256" key="5">
    <source>
        <dbReference type="ARBA" id="ARBA00022502"/>
    </source>
</evidence>